<organism evidence="4 5">
    <name type="scientific">Dyella jejuensis</name>
    <dbReference type="NCBI Taxonomy" id="1432009"/>
    <lineage>
        <taxon>Bacteria</taxon>
        <taxon>Pseudomonadati</taxon>
        <taxon>Pseudomonadota</taxon>
        <taxon>Gammaproteobacteria</taxon>
        <taxon>Lysobacterales</taxon>
        <taxon>Rhodanobacteraceae</taxon>
        <taxon>Dyella</taxon>
    </lineage>
</organism>
<evidence type="ECO:0000259" key="3">
    <source>
        <dbReference type="Pfam" id="PF12000"/>
    </source>
</evidence>
<keyword evidence="5" id="KW-1185">Reference proteome</keyword>
<dbReference type="Gene3D" id="3.40.50.2000">
    <property type="entry name" value="Glycogen Phosphorylase B"/>
    <property type="match status" value="2"/>
</dbReference>
<name>A0ABW8JLV2_9GAMM</name>
<gene>
    <name evidence="4" type="ORF">ISP15_16615</name>
</gene>
<sequence length="425" mass="47779">MPRRIVFIHQNAPGQFKHLLTHCAQSPEYEEVVVIGEKRRVLAHFPRAVPGVKFHVYEMAEITPGQLPPELLYTANAMRRGRAVALCLQSLRSTGFRPDVIYGHPGWGDTLHVRDVFPEARIINYCEFYFNREGQDIGFDPEFQAEVTDAYRVRTDNMTQLSSLVDADAGISPTFWQRSRYPELLRKSISVIHDGIDLDVVRPDPAAEVVLPHASLRLSRQTPVITYVARNLEPYRGFHVFMRSLPAIQAALPDARIVIVGGDDVSYSKKPARGGTYREMMLSELGARLDTSRVHFLGRIPYAQYLRVLQVSSVHVYLTYPFVLSWSMLEAMATGGMVVASRTAPVQEVIEDGINGRLVDFFSHQDLTEAVSKACLERDSLDALRHAARETVAKRFDLKRICLSQQLALLDPAYPPAFVSASATQ</sequence>
<dbReference type="EMBL" id="JADIKJ010000021">
    <property type="protein sequence ID" value="MFK2901964.1"/>
    <property type="molecule type" value="Genomic_DNA"/>
</dbReference>
<dbReference type="InterPro" id="IPR022623">
    <property type="entry name" value="Glyco_trans_4"/>
</dbReference>
<proteinExistence type="predicted"/>
<evidence type="ECO:0000256" key="1">
    <source>
        <dbReference type="ARBA" id="ARBA00022679"/>
    </source>
</evidence>
<feature type="domain" description="Glycosyl transferase family 4" evidence="3">
    <location>
        <begin position="31"/>
        <end position="200"/>
    </location>
</feature>
<evidence type="ECO:0000313" key="4">
    <source>
        <dbReference type="EMBL" id="MFK2901964.1"/>
    </source>
</evidence>
<dbReference type="InterPro" id="IPR001296">
    <property type="entry name" value="Glyco_trans_1"/>
</dbReference>
<dbReference type="RefSeq" id="WP_404548904.1">
    <property type="nucleotide sequence ID" value="NZ_JADIKJ010000021.1"/>
</dbReference>
<accession>A0ABW8JLV2</accession>
<evidence type="ECO:0000313" key="5">
    <source>
        <dbReference type="Proteomes" id="UP001620461"/>
    </source>
</evidence>
<dbReference type="Pfam" id="PF00534">
    <property type="entry name" value="Glycos_transf_1"/>
    <property type="match status" value="1"/>
</dbReference>
<keyword evidence="1" id="KW-0808">Transferase</keyword>
<dbReference type="PANTHER" id="PTHR46401">
    <property type="entry name" value="GLYCOSYLTRANSFERASE WBBK-RELATED"/>
    <property type="match status" value="1"/>
</dbReference>
<dbReference type="PANTHER" id="PTHR46401:SF2">
    <property type="entry name" value="GLYCOSYLTRANSFERASE WBBK-RELATED"/>
    <property type="match status" value="1"/>
</dbReference>
<reference evidence="4 5" key="1">
    <citation type="submission" date="2020-10" db="EMBL/GenBank/DDBJ databases">
        <title>Phylogeny of dyella-like bacteria.</title>
        <authorList>
            <person name="Fu J."/>
        </authorList>
    </citation>
    <scope>NUCLEOTIDE SEQUENCE [LARGE SCALE GENOMIC DNA]</scope>
    <source>
        <strain evidence="4 5">JP1</strain>
    </source>
</reference>
<feature type="domain" description="Glycosyl transferase family 1" evidence="2">
    <location>
        <begin position="220"/>
        <end position="390"/>
    </location>
</feature>
<dbReference type="Proteomes" id="UP001620461">
    <property type="component" value="Unassembled WGS sequence"/>
</dbReference>
<dbReference type="SUPFAM" id="SSF53756">
    <property type="entry name" value="UDP-Glycosyltransferase/glycogen phosphorylase"/>
    <property type="match status" value="1"/>
</dbReference>
<comment type="caution">
    <text evidence="4">The sequence shown here is derived from an EMBL/GenBank/DDBJ whole genome shotgun (WGS) entry which is preliminary data.</text>
</comment>
<dbReference type="Pfam" id="PF12000">
    <property type="entry name" value="Glyco_trans_4_3"/>
    <property type="match status" value="1"/>
</dbReference>
<protein>
    <submittedName>
        <fullName evidence="4">Glycosyltransferase</fullName>
    </submittedName>
</protein>
<evidence type="ECO:0000259" key="2">
    <source>
        <dbReference type="Pfam" id="PF00534"/>
    </source>
</evidence>